<dbReference type="SFLD" id="SFLDS00005">
    <property type="entry name" value="Isoprenoid_Synthase_Type_I"/>
    <property type="match status" value="1"/>
</dbReference>
<keyword evidence="6" id="KW-0414">Isoprene biosynthesis</keyword>
<evidence type="ECO:0000313" key="9">
    <source>
        <dbReference type="Proteomes" id="UP000009173"/>
    </source>
</evidence>
<dbReference type="GO" id="GO:0005737">
    <property type="term" value="C:cytoplasm"/>
    <property type="evidence" value="ECO:0007669"/>
    <property type="project" value="UniProtKB-ARBA"/>
</dbReference>
<dbReference type="SUPFAM" id="SSF48576">
    <property type="entry name" value="Terpenoid synthases"/>
    <property type="match status" value="1"/>
</dbReference>
<dbReference type="HOGENOM" id="CLU_014015_0_0_7"/>
<dbReference type="Gene3D" id="1.10.600.10">
    <property type="entry name" value="Farnesyl Diphosphate Synthase"/>
    <property type="match status" value="1"/>
</dbReference>
<dbReference type="GO" id="GO:0046872">
    <property type="term" value="F:metal ion binding"/>
    <property type="evidence" value="ECO:0007669"/>
    <property type="project" value="UniProtKB-KW"/>
</dbReference>
<dbReference type="SFLD" id="SFLDG01017">
    <property type="entry name" value="Polyprenyl_Transferase_Like"/>
    <property type="match status" value="1"/>
</dbReference>
<dbReference type="PROSITE" id="PS00444">
    <property type="entry name" value="POLYPRENYL_SYNTHASE_2"/>
    <property type="match status" value="1"/>
</dbReference>
<protein>
    <submittedName>
        <fullName evidence="8">Farnesyl-diphosphate synthase</fullName>
        <ecNumber evidence="8">2.5.1.10</ecNumber>
    </submittedName>
</protein>
<evidence type="ECO:0000313" key="8">
    <source>
        <dbReference type="EMBL" id="ABM28736.1"/>
    </source>
</evidence>
<dbReference type="EC" id="2.5.1.10" evidence="8"/>
<accession>A0A0H3A9C1</accession>
<evidence type="ECO:0000256" key="1">
    <source>
        <dbReference type="ARBA" id="ARBA00001946"/>
    </source>
</evidence>
<dbReference type="InterPro" id="IPR000092">
    <property type="entry name" value="Polyprenyl_synt"/>
</dbReference>
<dbReference type="CDD" id="cd00685">
    <property type="entry name" value="Trans_IPPS_HT"/>
    <property type="match status" value="1"/>
</dbReference>
<dbReference type="NCBIfam" id="NF045485">
    <property type="entry name" value="FPPsyn"/>
    <property type="match status" value="1"/>
</dbReference>
<dbReference type="Pfam" id="PF00348">
    <property type="entry name" value="polyprenyl_synt"/>
    <property type="match status" value="1"/>
</dbReference>
<name>A0A0H3A9C1_NITV4</name>
<evidence type="ECO:0000256" key="5">
    <source>
        <dbReference type="ARBA" id="ARBA00022842"/>
    </source>
</evidence>
<comment type="similarity">
    <text evidence="2 7">Belongs to the FPP/GGPP synthase family.</text>
</comment>
<dbReference type="GO" id="GO:0004337">
    <property type="term" value="F:(2E,6E)-farnesyl diphosphate synthase activity"/>
    <property type="evidence" value="ECO:0007669"/>
    <property type="project" value="UniProtKB-EC"/>
</dbReference>
<dbReference type="InterPro" id="IPR053378">
    <property type="entry name" value="Prenyl_diphosphate_synthase"/>
</dbReference>
<proteinExistence type="inferred from homology"/>
<keyword evidence="4" id="KW-0479">Metal-binding</keyword>
<comment type="cofactor">
    <cofactor evidence="1">
        <name>Mg(2+)</name>
        <dbReference type="ChEBI" id="CHEBI:18420"/>
    </cofactor>
</comment>
<dbReference type="InterPro" id="IPR008949">
    <property type="entry name" value="Isoprenoid_synthase_dom_sf"/>
</dbReference>
<evidence type="ECO:0000256" key="7">
    <source>
        <dbReference type="RuleBase" id="RU004466"/>
    </source>
</evidence>
<gene>
    <name evidence="8" type="ordered locus">Dvul_1719</name>
</gene>
<dbReference type="GO" id="GO:0016114">
    <property type="term" value="P:terpenoid biosynthetic process"/>
    <property type="evidence" value="ECO:0007669"/>
    <property type="project" value="UniProtKB-ARBA"/>
</dbReference>
<evidence type="ECO:0000256" key="2">
    <source>
        <dbReference type="ARBA" id="ARBA00006706"/>
    </source>
</evidence>
<dbReference type="RefSeq" id="WP_011792441.1">
    <property type="nucleotide sequence ID" value="NC_008751.1"/>
</dbReference>
<sequence>MATTADLKARLRMQAARVEGYLATCLAGRGIPPRLQSAMEYSLLAGGKRLRPVLCLSTAGMTGLDPMSVMPFAAAIELIHTYSLIHDDLPAMDDDDLRRGRPSNHRQFDEATAILAGDGLLTDAFDLMASVGGGIPAGHVLAALREVSSAAGSSGMVGGQALDMDYTGRDDIDLAALRTMHAMKTGALIRCSCVAGALLGGAPASAVEQVAGYGAAIGAAFQIVDDILDETGDEAQLGKPVGSDVEQGKVTYPSLLGIERSRALAQEQADIAVTCLADFEGEDADFLRALAQYIVDRVS</sequence>
<dbReference type="Proteomes" id="UP000009173">
    <property type="component" value="Chromosome"/>
</dbReference>
<keyword evidence="3 7" id="KW-0808">Transferase</keyword>
<keyword evidence="5" id="KW-0460">Magnesium</keyword>
<evidence type="ECO:0000256" key="3">
    <source>
        <dbReference type="ARBA" id="ARBA00022679"/>
    </source>
</evidence>
<organism evidence="8 9">
    <name type="scientific">Nitratidesulfovibrio vulgaris (strain DP4)</name>
    <name type="common">Desulfovibrio vulgaris</name>
    <dbReference type="NCBI Taxonomy" id="391774"/>
    <lineage>
        <taxon>Bacteria</taxon>
        <taxon>Pseudomonadati</taxon>
        <taxon>Thermodesulfobacteriota</taxon>
        <taxon>Desulfovibrionia</taxon>
        <taxon>Desulfovibrionales</taxon>
        <taxon>Desulfovibrionaceae</taxon>
        <taxon>Nitratidesulfovibrio</taxon>
    </lineage>
</organism>
<dbReference type="PANTHER" id="PTHR43281:SF1">
    <property type="entry name" value="FARNESYL DIPHOSPHATE SYNTHASE"/>
    <property type="match status" value="1"/>
</dbReference>
<evidence type="ECO:0000256" key="4">
    <source>
        <dbReference type="ARBA" id="ARBA00022723"/>
    </source>
</evidence>
<dbReference type="InterPro" id="IPR033749">
    <property type="entry name" value="Polyprenyl_synt_CS"/>
</dbReference>
<evidence type="ECO:0000256" key="6">
    <source>
        <dbReference type="ARBA" id="ARBA00023229"/>
    </source>
</evidence>
<reference evidence="9" key="1">
    <citation type="journal article" date="2009" name="Environ. Microbiol.">
        <title>Contribution of mobile genetic elements to Desulfovibrio vulgaris genome plasticity.</title>
        <authorList>
            <person name="Walker C.B."/>
            <person name="Stolyar S."/>
            <person name="Chivian D."/>
            <person name="Pinel N."/>
            <person name="Gabster J.A."/>
            <person name="Dehal P.S."/>
            <person name="He Z."/>
            <person name="Yang Z.K."/>
            <person name="Yen H.C."/>
            <person name="Zhou J."/>
            <person name="Wall J.D."/>
            <person name="Hazen T.C."/>
            <person name="Arkin A.P."/>
            <person name="Stahl D.A."/>
        </authorList>
    </citation>
    <scope>NUCLEOTIDE SEQUENCE [LARGE SCALE GENOMIC DNA]</scope>
    <source>
        <strain evidence="9">DP4</strain>
    </source>
</reference>
<dbReference type="FunFam" id="1.10.600.10:FF:000001">
    <property type="entry name" value="Geranylgeranyl diphosphate synthase"/>
    <property type="match status" value="1"/>
</dbReference>
<dbReference type="PROSITE" id="PS00723">
    <property type="entry name" value="POLYPRENYL_SYNTHASE_1"/>
    <property type="match status" value="1"/>
</dbReference>
<dbReference type="KEGG" id="dvl:Dvul_1719"/>
<dbReference type="PANTHER" id="PTHR43281">
    <property type="entry name" value="FARNESYL DIPHOSPHATE SYNTHASE"/>
    <property type="match status" value="1"/>
</dbReference>
<dbReference type="EMBL" id="CP000527">
    <property type="protein sequence ID" value="ABM28736.1"/>
    <property type="molecule type" value="Genomic_DNA"/>
</dbReference>
<dbReference type="AlphaFoldDB" id="A0A0H3A9C1"/>